<dbReference type="Proteomes" id="UP000295192">
    <property type="component" value="Unassembled WGS sequence"/>
</dbReference>
<comment type="caution">
    <text evidence="1">The sequence shown here is derived from an EMBL/GenBank/DDBJ whole genome shotgun (WGS) entry which is preliminary data.</text>
</comment>
<keyword evidence="2" id="KW-1185">Reference proteome</keyword>
<reference evidence="1 2" key="1">
    <citation type="journal article" date="2019" name="J. Hered.">
        <title>An Improved Genome Assembly for Drosophila navojoa, the Basal Species in the mojavensis Cluster.</title>
        <authorList>
            <person name="Vanderlinde T."/>
            <person name="Dupim E.G."/>
            <person name="Nazario-Yepiz N.O."/>
            <person name="Carvalho A.B."/>
        </authorList>
    </citation>
    <scope>NUCLEOTIDE SEQUENCE [LARGE SCALE GENOMIC DNA]</scope>
    <source>
        <strain evidence="1">Navoj_Jal97</strain>
        <tissue evidence="1">Whole organism</tissue>
    </source>
</reference>
<name>A0A484ARI4_DRONA</name>
<feature type="non-terminal residue" evidence="1">
    <location>
        <position position="29"/>
    </location>
</feature>
<dbReference type="AlphaFoldDB" id="A0A484ARI4"/>
<organism evidence="1 2">
    <name type="scientific">Drosophila navojoa</name>
    <name type="common">Fruit fly</name>
    <dbReference type="NCBI Taxonomy" id="7232"/>
    <lineage>
        <taxon>Eukaryota</taxon>
        <taxon>Metazoa</taxon>
        <taxon>Ecdysozoa</taxon>
        <taxon>Arthropoda</taxon>
        <taxon>Hexapoda</taxon>
        <taxon>Insecta</taxon>
        <taxon>Pterygota</taxon>
        <taxon>Neoptera</taxon>
        <taxon>Endopterygota</taxon>
        <taxon>Diptera</taxon>
        <taxon>Brachycera</taxon>
        <taxon>Muscomorpha</taxon>
        <taxon>Ephydroidea</taxon>
        <taxon>Drosophilidae</taxon>
        <taxon>Drosophila</taxon>
    </lineage>
</organism>
<accession>A0A484ARI4</accession>
<protein>
    <submittedName>
        <fullName evidence="1">Uncharacterized protein</fullName>
    </submittedName>
</protein>
<proteinExistence type="predicted"/>
<gene>
    <name evidence="1" type="ORF">AWZ03_015367</name>
</gene>
<sequence length="29" mass="3458">MYAFLMESTTLEYNVERKCDLMQIGGWLD</sequence>
<dbReference type="Gene3D" id="3.40.190.10">
    <property type="entry name" value="Periplasmic binding protein-like II"/>
    <property type="match status" value="1"/>
</dbReference>
<dbReference type="EMBL" id="LSRL02008106">
    <property type="protein sequence ID" value="TDG38211.1"/>
    <property type="molecule type" value="Genomic_DNA"/>
</dbReference>
<evidence type="ECO:0000313" key="2">
    <source>
        <dbReference type="Proteomes" id="UP000295192"/>
    </source>
</evidence>
<evidence type="ECO:0000313" key="1">
    <source>
        <dbReference type="EMBL" id="TDG38211.1"/>
    </source>
</evidence>